<dbReference type="EMBL" id="PDCN02000005">
    <property type="protein sequence ID" value="PIB76275.1"/>
    <property type="molecule type" value="Genomic_DNA"/>
</dbReference>
<keyword evidence="1" id="KW-1133">Transmembrane helix</keyword>
<keyword evidence="1" id="KW-0812">Transmembrane</keyword>
<feature type="transmembrane region" description="Helical" evidence="1">
    <location>
        <begin position="50"/>
        <end position="68"/>
    </location>
</feature>
<feature type="transmembrane region" description="Helical" evidence="1">
    <location>
        <begin position="107"/>
        <end position="125"/>
    </location>
</feature>
<protein>
    <submittedName>
        <fullName evidence="2">Uncharacterized protein</fullName>
    </submittedName>
</protein>
<proteinExistence type="predicted"/>
<dbReference type="RefSeq" id="WP_090587134.1">
    <property type="nucleotide sequence ID" value="NZ_CP104302.1"/>
</dbReference>
<reference evidence="2 3" key="1">
    <citation type="journal article" date="2017" name="Infect. Genet. Evol.">
        <title>The new phylogeny of the genus Mycobacterium: The old and the news.</title>
        <authorList>
            <person name="Tortoli E."/>
            <person name="Fedrizzi T."/>
            <person name="Meehan C.J."/>
            <person name="Trovato A."/>
            <person name="Grottola A."/>
            <person name="Giacobazzi E."/>
            <person name="Serpini G.F."/>
            <person name="Tagliazucchi S."/>
            <person name="Fabio A."/>
            <person name="Bettua C."/>
            <person name="Bertorelli R."/>
            <person name="Frascaro F."/>
            <person name="De Sanctis V."/>
            <person name="Pecorari M."/>
            <person name="Jousson O."/>
            <person name="Segata N."/>
            <person name="Cirillo D.M."/>
        </authorList>
    </citation>
    <scope>NUCLEOTIDE SEQUENCE [LARGE SCALE GENOMIC DNA]</scope>
    <source>
        <strain evidence="2 3">CIP1034565</strain>
    </source>
</reference>
<keyword evidence="3" id="KW-1185">Reference proteome</keyword>
<gene>
    <name evidence="2" type="ORF">CQY22_006020</name>
</gene>
<accession>A0A2G5PD76</accession>
<evidence type="ECO:0000256" key="1">
    <source>
        <dbReference type="SAM" id="Phobius"/>
    </source>
</evidence>
<sequence length="142" mass="15374">MFVVALLMARIPFVTMPRRYADYVDADANTWSENLLIADSDPGLGADGWFAVMALAGLAVTLVAAVAESVLARRWAFGVANVVVPVVAAAVFLLAGRRMDWAPEPWSPLQVFALFMTGVAIREVWSRGFAPKHARPTDRAAT</sequence>
<dbReference type="AlphaFoldDB" id="A0A2G5PD76"/>
<evidence type="ECO:0000313" key="2">
    <source>
        <dbReference type="EMBL" id="PIB76275.1"/>
    </source>
</evidence>
<evidence type="ECO:0000313" key="3">
    <source>
        <dbReference type="Proteomes" id="UP000230551"/>
    </source>
</evidence>
<organism evidence="2 3">
    <name type="scientific">Mycolicibacterium brumae</name>
    <dbReference type="NCBI Taxonomy" id="85968"/>
    <lineage>
        <taxon>Bacteria</taxon>
        <taxon>Bacillati</taxon>
        <taxon>Actinomycetota</taxon>
        <taxon>Actinomycetes</taxon>
        <taxon>Mycobacteriales</taxon>
        <taxon>Mycobacteriaceae</taxon>
        <taxon>Mycolicibacterium</taxon>
    </lineage>
</organism>
<name>A0A2G5PD76_9MYCO</name>
<keyword evidence="1" id="KW-0472">Membrane</keyword>
<dbReference type="STRING" id="85968.GCA_900073015_01091"/>
<feature type="transmembrane region" description="Helical" evidence="1">
    <location>
        <begin position="75"/>
        <end position="95"/>
    </location>
</feature>
<comment type="caution">
    <text evidence="2">The sequence shown here is derived from an EMBL/GenBank/DDBJ whole genome shotgun (WGS) entry which is preliminary data.</text>
</comment>
<dbReference type="Proteomes" id="UP000230551">
    <property type="component" value="Unassembled WGS sequence"/>
</dbReference>